<feature type="domain" description="CCHC-type" evidence="2">
    <location>
        <begin position="7"/>
        <end position="23"/>
    </location>
</feature>
<dbReference type="PROSITE" id="PS50158">
    <property type="entry name" value="ZF_CCHC"/>
    <property type="match status" value="1"/>
</dbReference>
<accession>A0A1Y6LHX1</accession>
<dbReference type="GO" id="GO:0008270">
    <property type="term" value="F:zinc ion binding"/>
    <property type="evidence" value="ECO:0007669"/>
    <property type="project" value="UniProtKB-KW"/>
</dbReference>
<dbReference type="InterPro" id="IPR001878">
    <property type="entry name" value="Znf_CCHC"/>
</dbReference>
<keyword evidence="1" id="KW-0863">Zinc-finger</keyword>
<evidence type="ECO:0000256" key="1">
    <source>
        <dbReference type="PROSITE-ProRule" id="PRU00047"/>
    </source>
</evidence>
<organism evidence="3 4">
    <name type="scientific">Zymoseptoria tritici ST99CH_1A5</name>
    <dbReference type="NCBI Taxonomy" id="1276529"/>
    <lineage>
        <taxon>Eukaryota</taxon>
        <taxon>Fungi</taxon>
        <taxon>Dikarya</taxon>
        <taxon>Ascomycota</taxon>
        <taxon>Pezizomycotina</taxon>
        <taxon>Dothideomycetes</taxon>
        <taxon>Dothideomycetidae</taxon>
        <taxon>Mycosphaerellales</taxon>
        <taxon>Mycosphaerellaceae</taxon>
        <taxon>Zymoseptoria</taxon>
    </lineage>
</organism>
<keyword evidence="1" id="KW-0479">Metal-binding</keyword>
<keyword evidence="1" id="KW-0862">Zinc</keyword>
<name>A0A1Y6LHX1_ZYMTR</name>
<gene>
    <name evidence="3" type="ORF">ZT1A5_G4428</name>
</gene>
<dbReference type="InterPro" id="IPR032675">
    <property type="entry name" value="LRR_dom_sf"/>
</dbReference>
<dbReference type="InterPro" id="IPR036875">
    <property type="entry name" value="Znf_CCHC_sf"/>
</dbReference>
<protein>
    <recommendedName>
        <fullName evidence="2">CCHC-type domain-containing protein</fullName>
    </recommendedName>
</protein>
<evidence type="ECO:0000259" key="2">
    <source>
        <dbReference type="PROSITE" id="PS50158"/>
    </source>
</evidence>
<dbReference type="Gene3D" id="3.80.10.10">
    <property type="entry name" value="Ribonuclease Inhibitor"/>
    <property type="match status" value="1"/>
</dbReference>
<dbReference type="AlphaFoldDB" id="A0A1Y6LHX1"/>
<dbReference type="SMART" id="SM00343">
    <property type="entry name" value="ZnF_C2HC"/>
    <property type="match status" value="1"/>
</dbReference>
<dbReference type="Pfam" id="PF00098">
    <property type="entry name" value="zf-CCHC"/>
    <property type="match status" value="1"/>
</dbReference>
<evidence type="ECO:0000313" key="3">
    <source>
        <dbReference type="EMBL" id="SMY22988.1"/>
    </source>
</evidence>
<dbReference type="Gene3D" id="4.10.60.10">
    <property type="entry name" value="Zinc finger, CCHC-type"/>
    <property type="match status" value="1"/>
</dbReference>
<sequence length="489" mass="56059">MPHSKGRCFRCQKKGHVAAICPSRKPKNTSGLAGLPTELIALIATQLMYDGYNSWPYKLRDLRLTCRAVYEKTHDAYLKAAFGRLFLQVDPRGLNRLGKISQCPLMADKVRSIRLSQYDGMSKEEVSAAERDSISAELTSRERRDARAFIRRANHEQDDKEFIESWVISFRLDRLAGSGTIAILLATSLPLLPNLQEITVNCEGDNRKQRRRLDFSPNDAFSVISGCLPFAGAKLQKFAIPWYEPCSNRGVSLQALRMPQRSLACFSELRVLELLLRTKDGERYRNPKKWMDSAATFLSTCSQLRELRLAFGNDWEETAVVFHHIAEKAIFVDLEIFNLDFVRCRGADLLLFLDNHNGLRSISLNNLDIVGSVGYSENLDHLRHHHSKLEEFSCSQIAQNSFRTFFESYGELQFQTSPTYYSLDDFVETNDFFSDFVDVVGPFKYTGRAAQWEGVQYKIRMLKDDLRISGKGIHSDLYWPGKTTYYWTK</sequence>
<evidence type="ECO:0000313" key="4">
    <source>
        <dbReference type="Proteomes" id="UP000215453"/>
    </source>
</evidence>
<dbReference type="SUPFAM" id="SSF52047">
    <property type="entry name" value="RNI-like"/>
    <property type="match status" value="1"/>
</dbReference>
<dbReference type="Proteomes" id="UP000215453">
    <property type="component" value="Chromosome 3"/>
</dbReference>
<reference evidence="3 4" key="1">
    <citation type="submission" date="2016-10" db="EMBL/GenBank/DDBJ databases">
        <authorList>
            <person name="Varghese N."/>
        </authorList>
    </citation>
    <scope>NUCLEOTIDE SEQUENCE [LARGE SCALE GENOMIC DNA]</scope>
</reference>
<dbReference type="EMBL" id="LT882678">
    <property type="protein sequence ID" value="SMY22988.1"/>
    <property type="molecule type" value="Genomic_DNA"/>
</dbReference>
<proteinExistence type="predicted"/>
<dbReference type="GO" id="GO:0003676">
    <property type="term" value="F:nucleic acid binding"/>
    <property type="evidence" value="ECO:0007669"/>
    <property type="project" value="InterPro"/>
</dbReference>
<dbReference type="SUPFAM" id="SSF57756">
    <property type="entry name" value="Retrovirus zinc finger-like domains"/>
    <property type="match status" value="1"/>
</dbReference>